<accession>A0AAD4L804</accession>
<proteinExistence type="predicted"/>
<dbReference type="AlphaFoldDB" id="A0AAD4L804"/>
<evidence type="ECO:0000256" key="1">
    <source>
        <dbReference type="SAM" id="SignalP"/>
    </source>
</evidence>
<feature type="signal peptide" evidence="1">
    <location>
        <begin position="1"/>
        <end position="23"/>
    </location>
</feature>
<name>A0AAD4L804_9AGAM</name>
<sequence length="217" mass="24695">MRPTTSTRTCISALVNFVVNSLSLWNQCAREVQVVPVMHLRCILKSRRKLGRKRLIREKKEFADTTRLYRSYSLVNYFGHLFALTGSAQYLWPRSPLVTGSSQVASDNSGRYARAISKFKVKRRAQRLQPCALLRPQLDKPISAVRFTAGKYGDCSFKSSWVSRFDCLNPRSIIGEVQVPKVLSTGDLRSYFSFNENAPTLGSLHLCTRRRVISDKV</sequence>
<evidence type="ECO:0000313" key="3">
    <source>
        <dbReference type="Proteomes" id="UP001201163"/>
    </source>
</evidence>
<dbReference type="EMBL" id="JAKELL010000088">
    <property type="protein sequence ID" value="KAH8983461.1"/>
    <property type="molecule type" value="Genomic_DNA"/>
</dbReference>
<feature type="chain" id="PRO_5042183833" evidence="1">
    <location>
        <begin position="24"/>
        <end position="217"/>
    </location>
</feature>
<dbReference type="Proteomes" id="UP001201163">
    <property type="component" value="Unassembled WGS sequence"/>
</dbReference>
<evidence type="ECO:0000313" key="2">
    <source>
        <dbReference type="EMBL" id="KAH8983461.1"/>
    </source>
</evidence>
<organism evidence="2 3">
    <name type="scientific">Lactarius akahatsu</name>
    <dbReference type="NCBI Taxonomy" id="416441"/>
    <lineage>
        <taxon>Eukaryota</taxon>
        <taxon>Fungi</taxon>
        <taxon>Dikarya</taxon>
        <taxon>Basidiomycota</taxon>
        <taxon>Agaricomycotina</taxon>
        <taxon>Agaricomycetes</taxon>
        <taxon>Russulales</taxon>
        <taxon>Russulaceae</taxon>
        <taxon>Lactarius</taxon>
    </lineage>
</organism>
<keyword evidence="3" id="KW-1185">Reference proteome</keyword>
<protein>
    <submittedName>
        <fullName evidence="2">Uncharacterized protein</fullName>
    </submittedName>
</protein>
<keyword evidence="1" id="KW-0732">Signal</keyword>
<gene>
    <name evidence="2" type="ORF">EDB92DRAFT_1574414</name>
</gene>
<comment type="caution">
    <text evidence="2">The sequence shown here is derived from an EMBL/GenBank/DDBJ whole genome shotgun (WGS) entry which is preliminary data.</text>
</comment>
<reference evidence="2" key="1">
    <citation type="submission" date="2022-01" db="EMBL/GenBank/DDBJ databases">
        <title>Comparative genomics reveals a dynamic genome evolution in the ectomycorrhizal milk-cap (Lactarius) mushrooms.</title>
        <authorList>
            <consortium name="DOE Joint Genome Institute"/>
            <person name="Lebreton A."/>
            <person name="Tang N."/>
            <person name="Kuo A."/>
            <person name="LaButti K."/>
            <person name="Drula E."/>
            <person name="Barry K."/>
            <person name="Clum A."/>
            <person name="Lipzen A."/>
            <person name="Mousain D."/>
            <person name="Ng V."/>
            <person name="Wang R."/>
            <person name="Wang X."/>
            <person name="Dai Y."/>
            <person name="Henrissat B."/>
            <person name="Grigoriev I.V."/>
            <person name="Guerin-Laguette A."/>
            <person name="Yu F."/>
            <person name="Martin F.M."/>
        </authorList>
    </citation>
    <scope>NUCLEOTIDE SEQUENCE</scope>
    <source>
        <strain evidence="2">QP</strain>
    </source>
</reference>